<reference evidence="6" key="1">
    <citation type="submission" date="2015-10" db="EMBL/GenBank/DDBJ databases">
        <title>Description of Candidatus Tenderia electrophaga gen. nov, sp. nov., an Uncultivated Electroautotroph from a Biocathode Enrichment.</title>
        <authorList>
            <person name="Eddie B.J."/>
            <person name="Malanoski A.P."/>
            <person name="Wang Z."/>
            <person name="Hall R.J."/>
            <person name="Oh S.D."/>
            <person name="Heiner C."/>
            <person name="Lin B."/>
            <person name="Strycharz-Glaven S.M."/>
        </authorList>
    </citation>
    <scope>NUCLEOTIDE SEQUENCE [LARGE SCALE GENOMIC DNA]</scope>
    <source>
        <strain evidence="6">NRL1</strain>
    </source>
</reference>
<evidence type="ECO:0000313" key="6">
    <source>
        <dbReference type="EMBL" id="ALP52305.1"/>
    </source>
</evidence>
<dbReference type="Pfam" id="PF04945">
    <property type="entry name" value="YHS"/>
    <property type="match status" value="1"/>
</dbReference>
<dbReference type="InterPro" id="IPR003439">
    <property type="entry name" value="ABC_transporter-like_ATP-bd"/>
</dbReference>
<dbReference type="InterPro" id="IPR017911">
    <property type="entry name" value="MacB-like_ATP-bd"/>
</dbReference>
<dbReference type="PROSITE" id="PS50893">
    <property type="entry name" value="ABC_TRANSPORTER_2"/>
    <property type="match status" value="1"/>
</dbReference>
<organism evidence="6 7">
    <name type="scientific">Candidatus Tenderia electrophaga</name>
    <dbReference type="NCBI Taxonomy" id="1748243"/>
    <lineage>
        <taxon>Bacteria</taxon>
        <taxon>Pseudomonadati</taxon>
        <taxon>Pseudomonadota</taxon>
        <taxon>Gammaproteobacteria</taxon>
        <taxon>Candidatus Tenderiales</taxon>
        <taxon>Candidatus Tenderiaceae</taxon>
        <taxon>Candidatus Tenderia</taxon>
    </lineage>
</organism>
<evidence type="ECO:0000313" key="7">
    <source>
        <dbReference type="Proteomes" id="UP000055136"/>
    </source>
</evidence>
<keyword evidence="3" id="KW-0067">ATP-binding</keyword>
<dbReference type="Pfam" id="PF00005">
    <property type="entry name" value="ABC_tran"/>
    <property type="match status" value="1"/>
</dbReference>
<evidence type="ECO:0000256" key="2">
    <source>
        <dbReference type="ARBA" id="ARBA00022741"/>
    </source>
</evidence>
<sequence length="282" mass="30966">MAEQPILSVRQLSKRFGSGKALVRAVDRVDLDIASGELVLIMGPSGSGKTTLLSMLGALLRPTEGKVAVAGREITDFAQAQLARLRAQQIGFVFQAFNLMEALSVEENVLLPAQLAPGGVKAARPRAAELLSRLGLTARAGALPHTLSGGEQQRVAIARALINRPPILLADEPTGNLDSHRGQEVMMILHDIARDEGCAVVMVTHDPRVEEIADRVLWLEDGALRDRRSDRHDWVQDPVCGMRVDAWTAMVKTLYQGQQHVFCSERCLQRFNEAPERYVHND</sequence>
<dbReference type="SMART" id="SM00746">
    <property type="entry name" value="TRASH"/>
    <property type="match status" value="1"/>
</dbReference>
<dbReference type="InterPro" id="IPR012348">
    <property type="entry name" value="RNR-like"/>
</dbReference>
<dbReference type="GO" id="GO:0016491">
    <property type="term" value="F:oxidoreductase activity"/>
    <property type="evidence" value="ECO:0007669"/>
    <property type="project" value="InterPro"/>
</dbReference>
<proteinExistence type="inferred from homology"/>
<keyword evidence="2" id="KW-0547">Nucleotide-binding</keyword>
<dbReference type="STRING" id="1748243.Tel_03630"/>
<dbReference type="AlphaFoldDB" id="A0A0S2TAV7"/>
<comment type="similarity">
    <text evidence="4">Belongs to the ABC transporter superfamily. Macrolide exporter (TC 3.A.1.122) family.</text>
</comment>
<dbReference type="InterPro" id="IPR003593">
    <property type="entry name" value="AAA+_ATPase"/>
</dbReference>
<feature type="domain" description="ABC transporter" evidence="5">
    <location>
        <begin position="7"/>
        <end position="246"/>
    </location>
</feature>
<evidence type="ECO:0000259" key="5">
    <source>
        <dbReference type="PROSITE" id="PS50893"/>
    </source>
</evidence>
<dbReference type="Proteomes" id="UP000055136">
    <property type="component" value="Chromosome"/>
</dbReference>
<dbReference type="SUPFAM" id="SSF52540">
    <property type="entry name" value="P-loop containing nucleoside triphosphate hydrolases"/>
    <property type="match status" value="1"/>
</dbReference>
<evidence type="ECO:0000256" key="1">
    <source>
        <dbReference type="ARBA" id="ARBA00022448"/>
    </source>
</evidence>
<dbReference type="SUPFAM" id="SSF47240">
    <property type="entry name" value="Ferritin-like"/>
    <property type="match status" value="1"/>
</dbReference>
<dbReference type="Gene3D" id="1.10.620.20">
    <property type="entry name" value="Ribonucleotide Reductase, subunit A"/>
    <property type="match status" value="1"/>
</dbReference>
<dbReference type="GO" id="GO:0005886">
    <property type="term" value="C:plasma membrane"/>
    <property type="evidence" value="ECO:0007669"/>
    <property type="project" value="TreeGrafter"/>
</dbReference>
<dbReference type="InterPro" id="IPR027417">
    <property type="entry name" value="P-loop_NTPase"/>
</dbReference>
<dbReference type="GO" id="GO:1902495">
    <property type="term" value="C:transmembrane transporter complex"/>
    <property type="evidence" value="ECO:0007669"/>
    <property type="project" value="UniProtKB-ARBA"/>
</dbReference>
<dbReference type="KEGG" id="tee:Tel_03630"/>
<dbReference type="SMART" id="SM00382">
    <property type="entry name" value="AAA"/>
    <property type="match status" value="1"/>
</dbReference>
<dbReference type="Gene3D" id="3.40.50.300">
    <property type="entry name" value="P-loop containing nucleotide triphosphate hydrolases"/>
    <property type="match status" value="1"/>
</dbReference>
<dbReference type="FunFam" id="3.40.50.300:FF:000032">
    <property type="entry name" value="Export ABC transporter ATP-binding protein"/>
    <property type="match status" value="1"/>
</dbReference>
<dbReference type="GO" id="GO:0022857">
    <property type="term" value="F:transmembrane transporter activity"/>
    <property type="evidence" value="ECO:0007669"/>
    <property type="project" value="UniProtKB-ARBA"/>
</dbReference>
<evidence type="ECO:0000256" key="4">
    <source>
        <dbReference type="ARBA" id="ARBA00038388"/>
    </source>
</evidence>
<dbReference type="GO" id="GO:0016887">
    <property type="term" value="F:ATP hydrolysis activity"/>
    <property type="evidence" value="ECO:0007669"/>
    <property type="project" value="InterPro"/>
</dbReference>
<dbReference type="InterPro" id="IPR017871">
    <property type="entry name" value="ABC_transporter-like_CS"/>
</dbReference>
<keyword evidence="1" id="KW-0813">Transport</keyword>
<dbReference type="InterPro" id="IPR009078">
    <property type="entry name" value="Ferritin-like_SF"/>
</dbReference>
<dbReference type="CDD" id="cd03255">
    <property type="entry name" value="ABC_MJ0796_LolCDE_FtsE"/>
    <property type="match status" value="1"/>
</dbReference>
<dbReference type="InterPro" id="IPR007029">
    <property type="entry name" value="YHS_dom"/>
</dbReference>
<evidence type="ECO:0000256" key="3">
    <source>
        <dbReference type="ARBA" id="ARBA00022840"/>
    </source>
</evidence>
<dbReference type="PANTHER" id="PTHR24220">
    <property type="entry name" value="IMPORT ATP-BINDING PROTEIN"/>
    <property type="match status" value="1"/>
</dbReference>
<dbReference type="PROSITE" id="PS00211">
    <property type="entry name" value="ABC_TRANSPORTER_1"/>
    <property type="match status" value="1"/>
</dbReference>
<dbReference type="EMBL" id="CP013099">
    <property type="protein sequence ID" value="ALP52305.1"/>
    <property type="molecule type" value="Genomic_DNA"/>
</dbReference>
<dbReference type="InterPro" id="IPR015854">
    <property type="entry name" value="ABC_transpr_LolD-like"/>
</dbReference>
<gene>
    <name evidence="6" type="ORF">Tel_03630</name>
</gene>
<protein>
    <recommendedName>
        <fullName evidence="5">ABC transporter domain-containing protein</fullName>
    </recommendedName>
</protein>
<dbReference type="InterPro" id="IPR011017">
    <property type="entry name" value="TRASH_dom"/>
</dbReference>
<name>A0A0S2TAV7_9GAMM</name>
<accession>A0A0S2TAV7</accession>
<dbReference type="GO" id="GO:0005524">
    <property type="term" value="F:ATP binding"/>
    <property type="evidence" value="ECO:0007669"/>
    <property type="project" value="UniProtKB-KW"/>
</dbReference>
<keyword evidence="7" id="KW-1185">Reference proteome</keyword>